<sequence>MAMPDNVNVTVVNTGNISNIKTFNIGDDWEIFVERLDQYLIANRVEEERKGSILITSVSEEVYKIMKNLCYPEKPFNKTYAALCTLLEDQFKQKVSLFRKRIIFDNLRQGEETINEWYVKVRRAAAECEFGTLLDERIKDKFVVGLKPGAVLNRMCEEKPTKSIAELVEVALAKEAALRESRSVEVHQVRKAKEDSTSKRWQVQDRKKFDKSRCTVEEKKSEEVSEARCFHCNKTKHDFKLCKFKQYVCAKCKTKGHIAAACKRKVKDNHFIDEEDDDDVNVETLKVDIFNMKPNRYVKPLYVQILVNKTPIVMEVDTGAGLSCLPYEMYCKYFSNIKVEQTAVRLRYYDGPIVKPRGQIKLSKRR</sequence>
<dbReference type="PANTHER" id="PTHR37984:SF5">
    <property type="entry name" value="PROTEIN NYNRIN-LIKE"/>
    <property type="match status" value="1"/>
</dbReference>
<dbReference type="Gene3D" id="4.10.60.10">
    <property type="entry name" value="Zinc finger, CCHC-type"/>
    <property type="match status" value="1"/>
</dbReference>
<protein>
    <recommendedName>
        <fullName evidence="2">CCHC-type domain-containing protein</fullName>
    </recommendedName>
</protein>
<dbReference type="GO" id="GO:0008270">
    <property type="term" value="F:zinc ion binding"/>
    <property type="evidence" value="ECO:0007669"/>
    <property type="project" value="InterPro"/>
</dbReference>
<dbReference type="GO" id="GO:0003676">
    <property type="term" value="F:nucleic acid binding"/>
    <property type="evidence" value="ECO:0007669"/>
    <property type="project" value="InterPro"/>
</dbReference>
<organism evidence="1">
    <name type="scientific">Photinus pyralis</name>
    <name type="common">Common eastern firefly</name>
    <name type="synonym">Lampyris pyralis</name>
    <dbReference type="NCBI Taxonomy" id="7054"/>
    <lineage>
        <taxon>Eukaryota</taxon>
        <taxon>Metazoa</taxon>
        <taxon>Ecdysozoa</taxon>
        <taxon>Arthropoda</taxon>
        <taxon>Hexapoda</taxon>
        <taxon>Insecta</taxon>
        <taxon>Pterygota</taxon>
        <taxon>Neoptera</taxon>
        <taxon>Endopterygota</taxon>
        <taxon>Coleoptera</taxon>
        <taxon>Polyphaga</taxon>
        <taxon>Elateriformia</taxon>
        <taxon>Elateroidea</taxon>
        <taxon>Lampyridae</taxon>
        <taxon>Lampyrinae</taxon>
        <taxon>Photinus</taxon>
    </lineage>
</organism>
<evidence type="ECO:0008006" key="2">
    <source>
        <dbReference type="Google" id="ProtNLM"/>
    </source>
</evidence>
<proteinExistence type="predicted"/>
<dbReference type="PANTHER" id="PTHR37984">
    <property type="entry name" value="PROTEIN CBG26694"/>
    <property type="match status" value="1"/>
</dbReference>
<reference evidence="1" key="1">
    <citation type="journal article" date="2016" name="Sci. Rep.">
        <title>Molecular characterization of firefly nuptial gifts: a multi-omics approach sheds light on postcopulatory sexual selection.</title>
        <authorList>
            <person name="Al-Wathiqui N."/>
            <person name="Fallon T.R."/>
            <person name="South A."/>
            <person name="Weng J.K."/>
            <person name="Lewis S.M."/>
        </authorList>
    </citation>
    <scope>NUCLEOTIDE SEQUENCE</scope>
</reference>
<accession>A0A1Y1K1M5</accession>
<dbReference type="AlphaFoldDB" id="A0A1Y1K1M5"/>
<evidence type="ECO:0000313" key="1">
    <source>
        <dbReference type="EMBL" id="JAV53256.1"/>
    </source>
</evidence>
<dbReference type="InterPro" id="IPR036875">
    <property type="entry name" value="Znf_CCHC_sf"/>
</dbReference>
<dbReference type="EMBL" id="GEZM01099610">
    <property type="protein sequence ID" value="JAV53256.1"/>
    <property type="molecule type" value="Transcribed_RNA"/>
</dbReference>
<name>A0A1Y1K1M5_PHOPY</name>
<dbReference type="SUPFAM" id="SSF57756">
    <property type="entry name" value="Retrovirus zinc finger-like domains"/>
    <property type="match status" value="1"/>
</dbReference>
<dbReference type="InterPro" id="IPR050951">
    <property type="entry name" value="Retrovirus_Pol_polyprotein"/>
</dbReference>